<proteinExistence type="predicted"/>
<dbReference type="PANTHER" id="PTHR46512">
    <property type="entry name" value="PEPTIDYLPROLYL ISOMERASE"/>
    <property type="match status" value="1"/>
</dbReference>
<evidence type="ECO:0000256" key="1">
    <source>
        <dbReference type="ARBA" id="ARBA00000971"/>
    </source>
</evidence>
<evidence type="ECO:0000313" key="3">
    <source>
        <dbReference type="Proteomes" id="UP000688137"/>
    </source>
</evidence>
<evidence type="ECO:0008006" key="4">
    <source>
        <dbReference type="Google" id="ProtNLM"/>
    </source>
</evidence>
<dbReference type="InterPro" id="IPR050754">
    <property type="entry name" value="FKBP4/5/8-like"/>
</dbReference>
<dbReference type="OMA" id="IIEDMLW"/>
<accession>A0A8S1Q021</accession>
<name>A0A8S1Q021_PARPR</name>
<sequence length="287" mass="33966">MQSIHQSQKQTIIEDMLWKYHSPDLEIQGLGSINFDSEFICYTFTEFDEEGQQITQQTETFRTVVLFENSHSIPLALSSALRTMLKGEQAFFEVSEVYALTQKEIDVYIDNMIPLKMQKRQYWLINIEKTFVYQEIDSLNQLQIEQYIDEVRKYAGMLFQKQHYIPAISIYQLISRIKVEDQQQENKKKLLKEISKSYSNRAVCHIKLKEWGMADQMCDEALSFDNENEKALLIKGRANYELQDYQSAIQLFKSLLIQYPHSDNKKEVQQYIQNCQKKISMNKDDIE</sequence>
<keyword evidence="3" id="KW-1185">Reference proteome</keyword>
<dbReference type="GO" id="GO:0003755">
    <property type="term" value="F:peptidyl-prolyl cis-trans isomerase activity"/>
    <property type="evidence" value="ECO:0007669"/>
    <property type="project" value="UniProtKB-EC"/>
</dbReference>
<comment type="caution">
    <text evidence="2">The sequence shown here is derived from an EMBL/GenBank/DDBJ whole genome shotgun (WGS) entry which is preliminary data.</text>
</comment>
<organism evidence="2 3">
    <name type="scientific">Paramecium primaurelia</name>
    <dbReference type="NCBI Taxonomy" id="5886"/>
    <lineage>
        <taxon>Eukaryota</taxon>
        <taxon>Sar</taxon>
        <taxon>Alveolata</taxon>
        <taxon>Ciliophora</taxon>
        <taxon>Intramacronucleata</taxon>
        <taxon>Oligohymenophorea</taxon>
        <taxon>Peniculida</taxon>
        <taxon>Parameciidae</taxon>
        <taxon>Paramecium</taxon>
    </lineage>
</organism>
<dbReference type="SMART" id="SM00028">
    <property type="entry name" value="TPR"/>
    <property type="match status" value="2"/>
</dbReference>
<evidence type="ECO:0000313" key="2">
    <source>
        <dbReference type="EMBL" id="CAD8109017.1"/>
    </source>
</evidence>
<comment type="catalytic activity">
    <reaction evidence="1">
        <text>[protein]-peptidylproline (omega=180) = [protein]-peptidylproline (omega=0)</text>
        <dbReference type="Rhea" id="RHEA:16237"/>
        <dbReference type="Rhea" id="RHEA-COMP:10747"/>
        <dbReference type="Rhea" id="RHEA-COMP:10748"/>
        <dbReference type="ChEBI" id="CHEBI:83833"/>
        <dbReference type="ChEBI" id="CHEBI:83834"/>
        <dbReference type="EC" id="5.2.1.8"/>
    </reaction>
</comment>
<gene>
    <name evidence="2" type="ORF">PPRIM_AZ9-3.1.T1390043</name>
</gene>
<dbReference type="AlphaFoldDB" id="A0A8S1Q021"/>
<dbReference type="PANTHER" id="PTHR46512:SF9">
    <property type="entry name" value="PEPTIDYLPROLYL ISOMERASE"/>
    <property type="match status" value="1"/>
</dbReference>
<reference evidence="2" key="1">
    <citation type="submission" date="2021-01" db="EMBL/GenBank/DDBJ databases">
        <authorList>
            <consortium name="Genoscope - CEA"/>
            <person name="William W."/>
        </authorList>
    </citation>
    <scope>NUCLEOTIDE SEQUENCE</scope>
</reference>
<dbReference type="EMBL" id="CAJJDM010000143">
    <property type="protein sequence ID" value="CAD8109017.1"/>
    <property type="molecule type" value="Genomic_DNA"/>
</dbReference>
<dbReference type="InterPro" id="IPR019734">
    <property type="entry name" value="TPR_rpt"/>
</dbReference>
<protein>
    <recommendedName>
        <fullName evidence="4">Tetratricopeptide repeat protein</fullName>
    </recommendedName>
</protein>
<dbReference type="Proteomes" id="UP000688137">
    <property type="component" value="Unassembled WGS sequence"/>
</dbReference>